<dbReference type="InterPro" id="IPR000629">
    <property type="entry name" value="RNA-helicase_DEAD-box_CS"/>
</dbReference>
<dbReference type="InterPro" id="IPR027417">
    <property type="entry name" value="P-loop_NTPase"/>
</dbReference>
<keyword evidence="1 7" id="KW-0547">Nucleotide-binding</keyword>
<keyword evidence="5 7" id="KW-0694">RNA-binding</keyword>
<evidence type="ECO:0000256" key="3">
    <source>
        <dbReference type="ARBA" id="ARBA00022806"/>
    </source>
</evidence>
<dbReference type="Pfam" id="PF00270">
    <property type="entry name" value="DEAD"/>
    <property type="match status" value="1"/>
</dbReference>
<evidence type="ECO:0000256" key="2">
    <source>
        <dbReference type="ARBA" id="ARBA00022801"/>
    </source>
</evidence>
<evidence type="ECO:0000256" key="1">
    <source>
        <dbReference type="ARBA" id="ARBA00022741"/>
    </source>
</evidence>
<dbReference type="CDD" id="cd17941">
    <property type="entry name" value="DEADc_DDX10"/>
    <property type="match status" value="1"/>
</dbReference>
<sequence>YFIVEFMAHDFIFHVLSWWNSILSSRGYHIQLLSLSFRLIMKRTMMKRFTDENSNADRGFDRNKRILERKRRRLALRRGRRANEESIESVVAKYDRFAQEDSSKLQSFSQFPLSSATLKGLEENNFKRPTEIQRDSLQYSLRGVDVVGAAKTGSGKTLALLIPLLECLWRQRWSRSTDGLGALVISPTRELAYQTFHVLNRIGAHHNFSAALLIGGTDVEFEKNRLATMNIVVCTPGRLLQHMDENVSFSCEQLQILIIDEADRILDLGFQQQMNAIVENLPSTRQTLLFSATQTKNVDDLARLALKDPIYISVHENAPQATPEQLQQSYFVCTDEEKINTLWSYLVNHRKKKTLIFVSCCKQARFLTEALCHLRPGTSLMGLWGTMKQSRRLDVFHKFDRKAGAAVMIATDVASRGLDFARVDCVLQLDCPSTVDDYIHRVGRTARMDAKGEGILVLTPSQEEAMVACLTAKNIPISKIRVDQRQMLDIRKKLQSTIAQFPTLKEFAQRSFVAYIRSIYLMANKDVFDVHSIDCKALAESYGLVVVPRVRFLARAAAKGNLDKRSAAPKIQREKSAKELLEMVLASAKNANANAHLKMIGGDGECDYKVNDPTNEVDFEVSEEIIGHESGGQLVTADVGDGNDEGESDDLLRVVHKDVFHVLDNQDAEGTSPSKRQTKRREKVLLRSTLAKKLLKKGIKSNVRKVFDEDGHEIAMPQPMKSADESDERFDLEEAKREMAEADKLDKAAYRAKMSRLRKERKAKLKKKVEGRKKARDESGAVLDLGEGGSESEHDDLSWLPDPDKPKKYDAFWNEIKRSSEDEGDEKGITKKKMGHKNKRKKEENGVLHNEAKALALLESTAT</sequence>
<feature type="compositionally biased region" description="Basic and acidic residues" evidence="8">
    <location>
        <begin position="820"/>
        <end position="829"/>
    </location>
</feature>
<dbReference type="Gene3D" id="3.40.50.300">
    <property type="entry name" value="P-loop containing nucleotide triphosphate hydrolases"/>
    <property type="match status" value="2"/>
</dbReference>
<evidence type="ECO:0000259" key="10">
    <source>
        <dbReference type="PROSITE" id="PS51194"/>
    </source>
</evidence>
<dbReference type="PROSITE" id="PS51195">
    <property type="entry name" value="Q_MOTIF"/>
    <property type="match status" value="1"/>
</dbReference>
<dbReference type="SMART" id="SM00487">
    <property type="entry name" value="DEXDc"/>
    <property type="match status" value="1"/>
</dbReference>
<feature type="short sequence motif" description="Q motif" evidence="6">
    <location>
        <begin position="106"/>
        <end position="134"/>
    </location>
</feature>
<keyword evidence="4 7" id="KW-0067">ATP-binding</keyword>
<feature type="region of interest" description="Disordered" evidence="8">
    <location>
        <begin position="820"/>
        <end position="863"/>
    </location>
</feature>
<keyword evidence="12" id="KW-1185">Reference proteome</keyword>
<evidence type="ECO:0000259" key="11">
    <source>
        <dbReference type="PROSITE" id="PS51195"/>
    </source>
</evidence>
<evidence type="ECO:0000313" key="12">
    <source>
        <dbReference type="Proteomes" id="UP000887569"/>
    </source>
</evidence>
<feature type="region of interest" description="Disordered" evidence="8">
    <location>
        <begin position="755"/>
        <end position="805"/>
    </location>
</feature>
<evidence type="ECO:0000256" key="7">
    <source>
        <dbReference type="RuleBase" id="RU365068"/>
    </source>
</evidence>
<dbReference type="PROSITE" id="PS00039">
    <property type="entry name" value="DEAD_ATP_HELICASE"/>
    <property type="match status" value="1"/>
</dbReference>
<comment type="catalytic activity">
    <reaction evidence="7">
        <text>ATP + H2O = ADP + phosphate + H(+)</text>
        <dbReference type="Rhea" id="RHEA:13065"/>
        <dbReference type="ChEBI" id="CHEBI:15377"/>
        <dbReference type="ChEBI" id="CHEBI:15378"/>
        <dbReference type="ChEBI" id="CHEBI:30616"/>
        <dbReference type="ChEBI" id="CHEBI:43474"/>
        <dbReference type="ChEBI" id="CHEBI:456216"/>
        <dbReference type="EC" id="3.6.4.13"/>
    </reaction>
</comment>
<evidence type="ECO:0000256" key="4">
    <source>
        <dbReference type="ARBA" id="ARBA00022840"/>
    </source>
</evidence>
<dbReference type="WBParaSite" id="PgR128_g015_t03">
    <property type="protein sequence ID" value="PgR128_g015_t03"/>
    <property type="gene ID" value="PgR128_g015"/>
</dbReference>
<dbReference type="GO" id="GO:0043186">
    <property type="term" value="C:P granule"/>
    <property type="evidence" value="ECO:0007669"/>
    <property type="project" value="UniProtKB-ARBA"/>
</dbReference>
<dbReference type="GO" id="GO:0016787">
    <property type="term" value="F:hydrolase activity"/>
    <property type="evidence" value="ECO:0007669"/>
    <property type="project" value="UniProtKB-KW"/>
</dbReference>
<dbReference type="Proteomes" id="UP000887569">
    <property type="component" value="Unplaced"/>
</dbReference>
<dbReference type="PROSITE" id="PS51192">
    <property type="entry name" value="HELICASE_ATP_BIND_1"/>
    <property type="match status" value="1"/>
</dbReference>
<dbReference type="PROSITE" id="PS51194">
    <property type="entry name" value="HELICASE_CTER"/>
    <property type="match status" value="1"/>
</dbReference>
<dbReference type="Pfam" id="PF13959">
    <property type="entry name" value="CTE_SPB4"/>
    <property type="match status" value="1"/>
</dbReference>
<feature type="domain" description="Helicase ATP-binding" evidence="9">
    <location>
        <begin position="137"/>
        <end position="312"/>
    </location>
</feature>
<reference evidence="13" key="1">
    <citation type="submission" date="2022-11" db="UniProtKB">
        <authorList>
            <consortium name="WormBaseParasite"/>
        </authorList>
    </citation>
    <scope>IDENTIFICATION</scope>
</reference>
<dbReference type="InterPro" id="IPR025313">
    <property type="entry name" value="SPB4-like_CTE"/>
</dbReference>
<comment type="domain">
    <text evidence="7">The Q motif is unique to and characteristic of the DEAD box family of RNA helicases and controls ATP binding and hydrolysis.</text>
</comment>
<dbReference type="CDD" id="cd18787">
    <property type="entry name" value="SF2_C_DEAD"/>
    <property type="match status" value="1"/>
</dbReference>
<dbReference type="EC" id="3.6.4.13" evidence="7"/>
<dbReference type="SMART" id="SM00490">
    <property type="entry name" value="HELICc"/>
    <property type="match status" value="1"/>
</dbReference>
<dbReference type="GO" id="GO:0003723">
    <property type="term" value="F:RNA binding"/>
    <property type="evidence" value="ECO:0007669"/>
    <property type="project" value="UniProtKB-UniRule"/>
</dbReference>
<dbReference type="GO" id="GO:0005524">
    <property type="term" value="F:ATP binding"/>
    <property type="evidence" value="ECO:0007669"/>
    <property type="project" value="UniProtKB-UniRule"/>
</dbReference>
<feature type="compositionally biased region" description="Basic residues" evidence="8">
    <location>
        <begin position="830"/>
        <end position="840"/>
    </location>
</feature>
<evidence type="ECO:0000256" key="5">
    <source>
        <dbReference type="ARBA" id="ARBA00022884"/>
    </source>
</evidence>
<dbReference type="SMART" id="SM01178">
    <property type="entry name" value="DUF4217"/>
    <property type="match status" value="1"/>
</dbReference>
<dbReference type="SUPFAM" id="SSF52540">
    <property type="entry name" value="P-loop containing nucleoside triphosphate hydrolases"/>
    <property type="match status" value="1"/>
</dbReference>
<feature type="domain" description="Helicase C-terminal" evidence="10">
    <location>
        <begin position="325"/>
        <end position="498"/>
    </location>
</feature>
<protein>
    <recommendedName>
        <fullName evidence="7">ATP-dependent RNA helicase</fullName>
        <ecNumber evidence="7">3.6.4.13</ecNumber>
    </recommendedName>
</protein>
<dbReference type="InterPro" id="IPR001650">
    <property type="entry name" value="Helicase_C-like"/>
</dbReference>
<dbReference type="Pfam" id="PF00271">
    <property type="entry name" value="Helicase_C"/>
    <property type="match status" value="1"/>
</dbReference>
<evidence type="ECO:0000256" key="6">
    <source>
        <dbReference type="PROSITE-ProRule" id="PRU00552"/>
    </source>
</evidence>
<dbReference type="GO" id="GO:0003724">
    <property type="term" value="F:RNA helicase activity"/>
    <property type="evidence" value="ECO:0007669"/>
    <property type="project" value="UniProtKB-EC"/>
</dbReference>
<proteinExistence type="inferred from homology"/>
<keyword evidence="2 7" id="KW-0378">Hydrolase</keyword>
<comment type="function">
    <text evidence="7">RNA helicase.</text>
</comment>
<comment type="similarity">
    <text evidence="7">Belongs to the DEAD box helicase family.</text>
</comment>
<keyword evidence="3 7" id="KW-0347">Helicase</keyword>
<organism evidence="12 13">
    <name type="scientific">Parascaris univalens</name>
    <name type="common">Nematode worm</name>
    <dbReference type="NCBI Taxonomy" id="6257"/>
    <lineage>
        <taxon>Eukaryota</taxon>
        <taxon>Metazoa</taxon>
        <taxon>Ecdysozoa</taxon>
        <taxon>Nematoda</taxon>
        <taxon>Chromadorea</taxon>
        <taxon>Rhabditida</taxon>
        <taxon>Spirurina</taxon>
        <taxon>Ascaridomorpha</taxon>
        <taxon>Ascaridoidea</taxon>
        <taxon>Ascarididae</taxon>
        <taxon>Parascaris</taxon>
    </lineage>
</organism>
<feature type="domain" description="DEAD-box RNA helicase Q" evidence="11">
    <location>
        <begin position="106"/>
        <end position="134"/>
    </location>
</feature>
<evidence type="ECO:0000256" key="8">
    <source>
        <dbReference type="SAM" id="MobiDB-lite"/>
    </source>
</evidence>
<dbReference type="InterPro" id="IPR011545">
    <property type="entry name" value="DEAD/DEAH_box_helicase_dom"/>
</dbReference>
<accession>A0A915CDS8</accession>
<name>A0A915CDS8_PARUN</name>
<feature type="compositionally biased region" description="Basic and acidic residues" evidence="8">
    <location>
        <begin position="841"/>
        <end position="852"/>
    </location>
</feature>
<feature type="compositionally biased region" description="Basic residues" evidence="8">
    <location>
        <begin position="755"/>
        <end position="774"/>
    </location>
</feature>
<feature type="compositionally biased region" description="Basic and acidic residues" evidence="8">
    <location>
        <begin position="791"/>
        <end position="805"/>
    </location>
</feature>
<dbReference type="PANTHER" id="PTHR24031">
    <property type="entry name" value="RNA HELICASE"/>
    <property type="match status" value="1"/>
</dbReference>
<dbReference type="InterPro" id="IPR014001">
    <property type="entry name" value="Helicase_ATP-bd"/>
</dbReference>
<dbReference type="InterPro" id="IPR014014">
    <property type="entry name" value="RNA_helicase_DEAD_Q_motif"/>
</dbReference>
<evidence type="ECO:0000259" key="9">
    <source>
        <dbReference type="PROSITE" id="PS51192"/>
    </source>
</evidence>
<evidence type="ECO:0000313" key="13">
    <source>
        <dbReference type="WBParaSite" id="PgR128_g015_t03"/>
    </source>
</evidence>
<dbReference type="AlphaFoldDB" id="A0A915CDS8"/>